<organism evidence="2 3">
    <name type="scientific">Cytobacillus gottheilii</name>
    <dbReference type="NCBI Taxonomy" id="859144"/>
    <lineage>
        <taxon>Bacteria</taxon>
        <taxon>Bacillati</taxon>
        <taxon>Bacillota</taxon>
        <taxon>Bacilli</taxon>
        <taxon>Bacillales</taxon>
        <taxon>Bacillaceae</taxon>
        <taxon>Cytobacillus</taxon>
    </lineage>
</organism>
<reference evidence="2 3" key="1">
    <citation type="submission" date="2021-03" db="EMBL/GenBank/DDBJ databases">
        <title>The first data on the complete genome of the tetrodotoxin-producing bacterium.</title>
        <authorList>
            <person name="Melnikova D.I."/>
            <person name="Nijland R."/>
            <person name="Magarlamov T.Y."/>
        </authorList>
    </citation>
    <scope>NUCLEOTIDE SEQUENCE [LARGE SCALE GENOMIC DNA]</scope>
    <source>
        <strain evidence="2 3">1839</strain>
    </source>
</reference>
<dbReference type="Gene3D" id="3.40.50.1820">
    <property type="entry name" value="alpha/beta hydrolase"/>
    <property type="match status" value="1"/>
</dbReference>
<protein>
    <submittedName>
        <fullName evidence="2">Dienelactone hydrolase family protein</fullName>
    </submittedName>
</protein>
<proteinExistence type="predicted"/>
<gene>
    <name evidence="2" type="ORF">J1899_04375</name>
</gene>
<dbReference type="PANTHER" id="PTHR46623">
    <property type="entry name" value="CARBOXYMETHYLENEBUTENOLIDASE-RELATED"/>
    <property type="match status" value="1"/>
</dbReference>
<name>A0ABX8FEA8_9BACI</name>
<dbReference type="PANTHER" id="PTHR46623:SF6">
    <property type="entry name" value="ALPHA_BETA-HYDROLASES SUPERFAMILY PROTEIN"/>
    <property type="match status" value="1"/>
</dbReference>
<accession>A0ABX8FEA8</accession>
<feature type="domain" description="Dienelactone hydrolase" evidence="1">
    <location>
        <begin position="6"/>
        <end position="197"/>
    </location>
</feature>
<evidence type="ECO:0000313" key="2">
    <source>
        <dbReference type="EMBL" id="QVY62344.1"/>
    </source>
</evidence>
<dbReference type="Proteomes" id="UP000679247">
    <property type="component" value="Chromosome"/>
</dbReference>
<sequence length="199" mass="23046">MFQIKKQSDTVVIVLHEIYGINQHIKDVCQSLSEHGLDIICPNFLEQEVPFKYDQEEMAYQSFINKIDMQATLKIVKNIADEVKGQYRIIFLLGFSIGATIAWLCSTEKHIDGIVGYYGSRIRKYPEVSPVCPSMLFFPERETSFNVDELIDILNKRDNVKIHKMNGLHGFSDPYSQKYNKESAQRAEGEMIRFLKKQV</sequence>
<dbReference type="EMBL" id="CP071709">
    <property type="protein sequence ID" value="QVY62344.1"/>
    <property type="molecule type" value="Genomic_DNA"/>
</dbReference>
<keyword evidence="2" id="KW-0378">Hydrolase</keyword>
<dbReference type="InterPro" id="IPR029058">
    <property type="entry name" value="AB_hydrolase_fold"/>
</dbReference>
<dbReference type="RefSeq" id="WP_214477834.1">
    <property type="nucleotide sequence ID" value="NZ_CP071709.1"/>
</dbReference>
<dbReference type="SUPFAM" id="SSF53474">
    <property type="entry name" value="alpha/beta-Hydrolases"/>
    <property type="match status" value="1"/>
</dbReference>
<dbReference type="GO" id="GO:0016787">
    <property type="term" value="F:hydrolase activity"/>
    <property type="evidence" value="ECO:0007669"/>
    <property type="project" value="UniProtKB-KW"/>
</dbReference>
<keyword evidence="3" id="KW-1185">Reference proteome</keyword>
<dbReference type="InterPro" id="IPR002925">
    <property type="entry name" value="Dienelactn_hydro"/>
</dbReference>
<evidence type="ECO:0000259" key="1">
    <source>
        <dbReference type="Pfam" id="PF01738"/>
    </source>
</evidence>
<dbReference type="Pfam" id="PF01738">
    <property type="entry name" value="DLH"/>
    <property type="match status" value="1"/>
</dbReference>
<dbReference type="InterPro" id="IPR051049">
    <property type="entry name" value="Dienelactone_hydrolase-like"/>
</dbReference>
<evidence type="ECO:0000313" key="3">
    <source>
        <dbReference type="Proteomes" id="UP000679247"/>
    </source>
</evidence>